<feature type="non-terminal residue" evidence="5">
    <location>
        <position position="217"/>
    </location>
</feature>
<sequence>MASNQAVNKTKSVEECYARDHPRRVIDAPEFLEGRSQHYGCIYVMDSFDMDSLNSELTMIRWQPRLHALANGFSPSRTSTGEPVSFKVDGERFEGGSKTLKFATNAKYKITLSSKPPAEFHHMHLAGCDLQLHTDDPKSGEYSTEWNTTGIDVCKKGARNNIGLTLQGPGGILKRQLQSKFYEKDDSHADWGHKLECIQWICAVDGTGNISVVEELI</sequence>
<keyword evidence="6" id="KW-1185">Reference proteome</keyword>
<name>A0A2G9V439_TELCI</name>
<proteinExistence type="inferred from homology"/>
<dbReference type="PANTHER" id="PTHR31952:SF1">
    <property type="entry name" value="CB1 CANNABINOID RECEPTOR-INTERACTING PROTEIN 1"/>
    <property type="match status" value="1"/>
</dbReference>
<protein>
    <recommendedName>
        <fullName evidence="3">CB1 cannabinoid receptor-interacting protein 1</fullName>
    </recommendedName>
</protein>
<dbReference type="Pfam" id="PF15043">
    <property type="entry name" value="CNRIP1"/>
    <property type="match status" value="1"/>
</dbReference>
<dbReference type="AlphaFoldDB" id="A0A2G9V439"/>
<dbReference type="GO" id="GO:0005886">
    <property type="term" value="C:plasma membrane"/>
    <property type="evidence" value="ECO:0007669"/>
    <property type="project" value="TreeGrafter"/>
</dbReference>
<gene>
    <name evidence="5" type="ORF">TELCIR_01430</name>
</gene>
<accession>A0A2G9V439</accession>
<dbReference type="PANTHER" id="PTHR31952">
    <property type="entry name" value="CB1 CANNABINOID RECEPTOR-INTERACTING PROTEIN 1"/>
    <property type="match status" value="1"/>
</dbReference>
<evidence type="ECO:0000313" key="6">
    <source>
        <dbReference type="Proteomes" id="UP000230423"/>
    </source>
</evidence>
<dbReference type="OrthoDB" id="5920443at2759"/>
<evidence type="ECO:0000256" key="4">
    <source>
        <dbReference type="ARBA" id="ARBA00026030"/>
    </source>
</evidence>
<reference evidence="5 6" key="1">
    <citation type="submission" date="2015-09" db="EMBL/GenBank/DDBJ databases">
        <title>Draft genome of the parasitic nematode Teladorsagia circumcincta isolate WARC Sus (inbred).</title>
        <authorList>
            <person name="Mitreva M."/>
        </authorList>
    </citation>
    <scope>NUCLEOTIDE SEQUENCE [LARGE SCALE GENOMIC DNA]</scope>
    <source>
        <strain evidence="5 6">S</strain>
    </source>
</reference>
<comment type="subunit">
    <text evidence="4">Interacts with the cannabinoid receptor CNR1 (via C-terminus). Does not interact with cannabinoid receptor CNR2.</text>
</comment>
<comment type="function">
    <text evidence="1">Suppresses cannabinoid receptor CNR1-mediated tonic inhibition of voltage-gated calcium channels.</text>
</comment>
<dbReference type="Proteomes" id="UP000230423">
    <property type="component" value="Unassembled WGS sequence"/>
</dbReference>
<organism evidence="5 6">
    <name type="scientific">Teladorsagia circumcincta</name>
    <name type="common">Brown stomach worm</name>
    <name type="synonym">Ostertagia circumcincta</name>
    <dbReference type="NCBI Taxonomy" id="45464"/>
    <lineage>
        <taxon>Eukaryota</taxon>
        <taxon>Metazoa</taxon>
        <taxon>Ecdysozoa</taxon>
        <taxon>Nematoda</taxon>
        <taxon>Chromadorea</taxon>
        <taxon>Rhabditida</taxon>
        <taxon>Rhabditina</taxon>
        <taxon>Rhabditomorpha</taxon>
        <taxon>Strongyloidea</taxon>
        <taxon>Trichostrongylidae</taxon>
        <taxon>Teladorsagia</taxon>
    </lineage>
</organism>
<dbReference type="GO" id="GO:0031718">
    <property type="term" value="F:type 1 cannabinoid receptor binding"/>
    <property type="evidence" value="ECO:0007669"/>
    <property type="project" value="TreeGrafter"/>
</dbReference>
<comment type="similarity">
    <text evidence="2">Belongs to the CNRIP family.</text>
</comment>
<dbReference type="InterPro" id="IPR029204">
    <property type="entry name" value="CNRIP1"/>
</dbReference>
<dbReference type="EMBL" id="KZ345048">
    <property type="protein sequence ID" value="PIO76490.1"/>
    <property type="molecule type" value="Genomic_DNA"/>
</dbReference>
<evidence type="ECO:0000256" key="2">
    <source>
        <dbReference type="ARBA" id="ARBA00007288"/>
    </source>
</evidence>
<evidence type="ECO:0000256" key="3">
    <source>
        <dbReference type="ARBA" id="ARBA00015651"/>
    </source>
</evidence>
<evidence type="ECO:0000313" key="5">
    <source>
        <dbReference type="EMBL" id="PIO76490.1"/>
    </source>
</evidence>
<evidence type="ECO:0000256" key="1">
    <source>
        <dbReference type="ARBA" id="ARBA00003884"/>
    </source>
</evidence>